<dbReference type="NCBIfam" id="NF007494">
    <property type="entry name" value="PRK10089.1-3"/>
    <property type="match status" value="1"/>
</dbReference>
<dbReference type="Proteomes" id="UP001500840">
    <property type="component" value="Unassembled WGS sequence"/>
</dbReference>
<keyword evidence="6" id="KW-1185">Reference proteome</keyword>
<feature type="domain" description="TRNA-binding" evidence="4">
    <location>
        <begin position="11"/>
        <end position="115"/>
    </location>
</feature>
<dbReference type="InterPro" id="IPR008231">
    <property type="entry name" value="CsaA"/>
</dbReference>
<evidence type="ECO:0000256" key="1">
    <source>
        <dbReference type="ARBA" id="ARBA00022555"/>
    </source>
</evidence>
<protein>
    <submittedName>
        <fullName evidence="5">tRNA-binding protein</fullName>
    </submittedName>
</protein>
<gene>
    <name evidence="5" type="ORF">GCM10023156_70560</name>
</gene>
<dbReference type="NCBIfam" id="TIGR02222">
    <property type="entry name" value="chap_CsaA"/>
    <property type="match status" value="1"/>
</dbReference>
<evidence type="ECO:0000313" key="5">
    <source>
        <dbReference type="EMBL" id="GAA4473083.1"/>
    </source>
</evidence>
<proteinExistence type="predicted"/>
<evidence type="ECO:0000313" key="6">
    <source>
        <dbReference type="Proteomes" id="UP001500840"/>
    </source>
</evidence>
<dbReference type="PROSITE" id="PS50886">
    <property type="entry name" value="TRBD"/>
    <property type="match status" value="1"/>
</dbReference>
<evidence type="ECO:0000256" key="2">
    <source>
        <dbReference type="ARBA" id="ARBA00022884"/>
    </source>
</evidence>
<dbReference type="EMBL" id="BAABGA010000120">
    <property type="protein sequence ID" value="GAA4473083.1"/>
    <property type="molecule type" value="Genomic_DNA"/>
</dbReference>
<accession>A0ABP8NTL6</accession>
<dbReference type="Pfam" id="PF01588">
    <property type="entry name" value="tRNA_bind"/>
    <property type="match status" value="1"/>
</dbReference>
<dbReference type="SUPFAM" id="SSF50249">
    <property type="entry name" value="Nucleic acid-binding proteins"/>
    <property type="match status" value="1"/>
</dbReference>
<dbReference type="Gene3D" id="2.40.50.140">
    <property type="entry name" value="Nucleic acid-binding proteins"/>
    <property type="match status" value="1"/>
</dbReference>
<dbReference type="InterPro" id="IPR002547">
    <property type="entry name" value="tRNA-bd_dom"/>
</dbReference>
<evidence type="ECO:0000256" key="3">
    <source>
        <dbReference type="PROSITE-ProRule" id="PRU00209"/>
    </source>
</evidence>
<name>A0ABP8NTL6_9BACT</name>
<dbReference type="RefSeq" id="WP_345328422.1">
    <property type="nucleotide sequence ID" value="NZ_BAABGA010000120.1"/>
</dbReference>
<evidence type="ECO:0000259" key="4">
    <source>
        <dbReference type="PROSITE" id="PS50886"/>
    </source>
</evidence>
<dbReference type="InterPro" id="IPR012340">
    <property type="entry name" value="NA-bd_OB-fold"/>
</dbReference>
<keyword evidence="1 3" id="KW-0820">tRNA-binding</keyword>
<organism evidence="5 6">
    <name type="scientific">Novipirellula rosea</name>
    <dbReference type="NCBI Taxonomy" id="1031540"/>
    <lineage>
        <taxon>Bacteria</taxon>
        <taxon>Pseudomonadati</taxon>
        <taxon>Planctomycetota</taxon>
        <taxon>Planctomycetia</taxon>
        <taxon>Pirellulales</taxon>
        <taxon>Pirellulaceae</taxon>
        <taxon>Novipirellula</taxon>
    </lineage>
</organism>
<dbReference type="NCBIfam" id="NF007495">
    <property type="entry name" value="PRK10089.1-4"/>
    <property type="match status" value="1"/>
</dbReference>
<comment type="caution">
    <text evidence="5">The sequence shown here is derived from an EMBL/GenBank/DDBJ whole genome shotgun (WGS) entry which is preliminary data.</text>
</comment>
<reference evidence="6" key="1">
    <citation type="journal article" date="2019" name="Int. J. Syst. Evol. Microbiol.">
        <title>The Global Catalogue of Microorganisms (GCM) 10K type strain sequencing project: providing services to taxonomists for standard genome sequencing and annotation.</title>
        <authorList>
            <consortium name="The Broad Institute Genomics Platform"/>
            <consortium name="The Broad Institute Genome Sequencing Center for Infectious Disease"/>
            <person name="Wu L."/>
            <person name="Ma J."/>
        </authorList>
    </citation>
    <scope>NUCLEOTIDE SEQUENCE [LARGE SCALE GENOMIC DNA]</scope>
    <source>
        <strain evidence="6">JCM 17759</strain>
    </source>
</reference>
<keyword evidence="2 3" id="KW-0694">RNA-binding</keyword>
<dbReference type="CDD" id="cd02798">
    <property type="entry name" value="tRNA_bind_CsaA"/>
    <property type="match status" value="1"/>
</dbReference>
<sequence>MSLKNTIDWGDFEQVEMRAGTIVAVLDFPEARKPAYKVTVDFGPEIGVKRTSAQITSLYTKEELLGRQVIGVVNFPVKQIGPFLSEFLIAGFYRDDGSVVLAIPDKSIDNGAKLA</sequence>
<dbReference type="NCBIfam" id="NF007493">
    <property type="entry name" value="PRK10089.1-2"/>
    <property type="match status" value="1"/>
</dbReference>